<dbReference type="PANTHER" id="PTHR11070">
    <property type="entry name" value="UVRD / RECB / PCRA DNA HELICASE FAMILY MEMBER"/>
    <property type="match status" value="1"/>
</dbReference>
<feature type="domain" description="UvrD-like helicase ATP-binding" evidence="12">
    <location>
        <begin position="8"/>
        <end position="291"/>
    </location>
</feature>
<evidence type="ECO:0000256" key="7">
    <source>
        <dbReference type="ARBA" id="ARBA00023235"/>
    </source>
</evidence>
<dbReference type="InterPro" id="IPR027417">
    <property type="entry name" value="P-loop_NTPase"/>
</dbReference>
<evidence type="ECO:0000256" key="3">
    <source>
        <dbReference type="ARBA" id="ARBA00022801"/>
    </source>
</evidence>
<comment type="caution">
    <text evidence="14">The sequence shown here is derived from an EMBL/GenBank/DDBJ whole genome shotgun (WGS) entry which is preliminary data.</text>
</comment>
<dbReference type="Gene3D" id="3.40.50.300">
    <property type="entry name" value="P-loop containing nucleotide triphosphate hydrolases"/>
    <property type="match status" value="2"/>
</dbReference>
<dbReference type="GO" id="GO:0043138">
    <property type="term" value="F:3'-5' DNA helicase activity"/>
    <property type="evidence" value="ECO:0007669"/>
    <property type="project" value="UniProtKB-EC"/>
</dbReference>
<feature type="domain" description="UvrD-like helicase C-terminal" evidence="13">
    <location>
        <begin position="292"/>
        <end position="589"/>
    </location>
</feature>
<evidence type="ECO:0000256" key="4">
    <source>
        <dbReference type="ARBA" id="ARBA00022806"/>
    </source>
</evidence>
<keyword evidence="15" id="KW-1185">Reference proteome</keyword>
<proteinExistence type="inferred from homology"/>
<keyword evidence="3 11" id="KW-0378">Hydrolase</keyword>
<evidence type="ECO:0000259" key="13">
    <source>
        <dbReference type="PROSITE" id="PS51217"/>
    </source>
</evidence>
<evidence type="ECO:0000256" key="1">
    <source>
        <dbReference type="ARBA" id="ARBA00009922"/>
    </source>
</evidence>
<comment type="catalytic activity">
    <reaction evidence="8">
        <text>Couples ATP hydrolysis with the unwinding of duplex DNA by translocating in the 3'-5' direction.</text>
        <dbReference type="EC" id="5.6.2.4"/>
    </reaction>
</comment>
<dbReference type="Gene3D" id="1.10.10.160">
    <property type="match status" value="1"/>
</dbReference>
<dbReference type="GO" id="GO:0016787">
    <property type="term" value="F:hydrolase activity"/>
    <property type="evidence" value="ECO:0007669"/>
    <property type="project" value="UniProtKB-UniRule"/>
</dbReference>
<evidence type="ECO:0000256" key="5">
    <source>
        <dbReference type="ARBA" id="ARBA00022840"/>
    </source>
</evidence>
<evidence type="ECO:0000259" key="12">
    <source>
        <dbReference type="PROSITE" id="PS51198"/>
    </source>
</evidence>
<evidence type="ECO:0000256" key="8">
    <source>
        <dbReference type="ARBA" id="ARBA00034617"/>
    </source>
</evidence>
<evidence type="ECO:0000256" key="2">
    <source>
        <dbReference type="ARBA" id="ARBA00022741"/>
    </source>
</evidence>
<keyword evidence="5 11" id="KW-0067">ATP-binding</keyword>
<dbReference type="InterPro" id="IPR014016">
    <property type="entry name" value="UvrD-like_ATP-bd"/>
</dbReference>
<dbReference type="PROSITE" id="PS51198">
    <property type="entry name" value="UVRD_HELICASE_ATP_BIND"/>
    <property type="match status" value="1"/>
</dbReference>
<evidence type="ECO:0000256" key="6">
    <source>
        <dbReference type="ARBA" id="ARBA00023125"/>
    </source>
</evidence>
<name>A0A8H7ESM2_9FUNG</name>
<evidence type="ECO:0000313" key="14">
    <source>
        <dbReference type="EMBL" id="KAF7731588.1"/>
    </source>
</evidence>
<dbReference type="EMBL" id="JABAYA010000009">
    <property type="protein sequence ID" value="KAF7731588.1"/>
    <property type="molecule type" value="Genomic_DNA"/>
</dbReference>
<keyword evidence="7" id="KW-0413">Isomerase</keyword>
<evidence type="ECO:0000313" key="15">
    <source>
        <dbReference type="Proteomes" id="UP000605846"/>
    </source>
</evidence>
<dbReference type="GO" id="GO:0005524">
    <property type="term" value="F:ATP binding"/>
    <property type="evidence" value="ECO:0007669"/>
    <property type="project" value="UniProtKB-UniRule"/>
</dbReference>
<dbReference type="OrthoDB" id="1470711at2759"/>
<sequence>MNNSHFLQKLNPVQLQAVQSEAKSLQILAGPGSGKTRVLTSRVAWLVLEKKVNPSRIVVVTFTNKAAKEMKERLQGPELLGEKTCNKLVMGTFHSICARFLRRHSAEAGLKNNFIIADTDMSKKMVTNLLKELRSQLSLWGQKQKADYFYNEITKARNQGLDVDAYVAKHNGDRGKKDHILIFRAYEERLDAENMVDFDNLLLRTRALLEHNPEFTGFIEHVLVDEFQDTNSVQYELVKLFAAGGKNVSIVGDPDQSIFGWRNADTYNFWKMSHDFQGTAVVNLEENYRSTASILKSALHVVNHDQNRHPKQLFTQNPVGVPLSLLKMKDDTREAASVADEIDRIIKYSKGLITYKDIAILVRMNFMSRNVEQALSSHQIPYVVVGGVKFLERAEVKDILSYLNFFYNPKNASSFERVVNVPKRGIGEVSLGRIQELCRQEEWDIIKVLEMITNTGKGGSDPPVKISINNKAKQGLRHLLTVYNEFSAMVARKEPVSAMIKYIVEAVDYQKYLKDHYSTDYESRWENVGELITFASSFQVPKIDDETSINAVDPIAAFLEASSLSADQKEHDEAADGKVSIMTLHTAKGFVYCSFAEERQLWGESSRRSLTRFLTTIPTEDHKTQTPAWNASVREWVARVLGRPVLEEDTKLEHKGNKIWKGGDEDYKHCMEKGSYHRYTPSFTPSKAAVPKIGGNLPGFTSAANLLANNSTMTATMSRPLMGTTKTSFSASAAAKRKATNKVGNIPAAKKAAPSSSATKALDSVCKPEMLKALNEKLIIPPRKTKNSETEASKSASSLTLKQCVTNAIQEIGKVAMPFTLQETRSIVEQQMKSHKIEMPADTIMKQIREELENRVEQGTFAFMRTKGIEKYVAIL</sequence>
<dbReference type="InterPro" id="IPR014017">
    <property type="entry name" value="DNA_helicase_UvrD-like_C"/>
</dbReference>
<keyword evidence="6" id="KW-0238">DNA-binding</keyword>
<gene>
    <name evidence="14" type="ORF">EC973_009352</name>
</gene>
<dbReference type="GO" id="GO:0005634">
    <property type="term" value="C:nucleus"/>
    <property type="evidence" value="ECO:0007669"/>
    <property type="project" value="TreeGrafter"/>
</dbReference>
<protein>
    <recommendedName>
        <fullName evidence="9">DNA 3'-5' helicase</fullName>
        <ecNumber evidence="9">5.6.2.4</ecNumber>
    </recommendedName>
</protein>
<evidence type="ECO:0000256" key="10">
    <source>
        <dbReference type="ARBA" id="ARBA00048988"/>
    </source>
</evidence>
<organism evidence="14 15">
    <name type="scientific">Apophysomyces ossiformis</name>
    <dbReference type="NCBI Taxonomy" id="679940"/>
    <lineage>
        <taxon>Eukaryota</taxon>
        <taxon>Fungi</taxon>
        <taxon>Fungi incertae sedis</taxon>
        <taxon>Mucoromycota</taxon>
        <taxon>Mucoromycotina</taxon>
        <taxon>Mucoromycetes</taxon>
        <taxon>Mucorales</taxon>
        <taxon>Mucorineae</taxon>
        <taxon>Mucoraceae</taxon>
        <taxon>Apophysomyces</taxon>
    </lineage>
</organism>
<dbReference type="Pfam" id="PF13361">
    <property type="entry name" value="UvrD_C"/>
    <property type="match status" value="1"/>
</dbReference>
<dbReference type="EC" id="5.6.2.4" evidence="9"/>
<dbReference type="PANTHER" id="PTHR11070:SF2">
    <property type="entry name" value="ATP-DEPENDENT DNA HELICASE SRS2"/>
    <property type="match status" value="1"/>
</dbReference>
<comment type="similarity">
    <text evidence="1">Belongs to the helicase family. UvrD subfamily.</text>
</comment>
<accession>A0A8H7ESM2</accession>
<comment type="catalytic activity">
    <reaction evidence="10">
        <text>ATP + H2O = ADP + phosphate + H(+)</text>
        <dbReference type="Rhea" id="RHEA:13065"/>
        <dbReference type="ChEBI" id="CHEBI:15377"/>
        <dbReference type="ChEBI" id="CHEBI:15378"/>
        <dbReference type="ChEBI" id="CHEBI:30616"/>
        <dbReference type="ChEBI" id="CHEBI:43474"/>
        <dbReference type="ChEBI" id="CHEBI:456216"/>
        <dbReference type="EC" id="5.6.2.4"/>
    </reaction>
</comment>
<dbReference type="PROSITE" id="PS51217">
    <property type="entry name" value="UVRD_HELICASE_CTER"/>
    <property type="match status" value="1"/>
</dbReference>
<dbReference type="GO" id="GO:0003677">
    <property type="term" value="F:DNA binding"/>
    <property type="evidence" value="ECO:0007669"/>
    <property type="project" value="UniProtKB-KW"/>
</dbReference>
<dbReference type="CDD" id="cd17932">
    <property type="entry name" value="DEXQc_UvrD"/>
    <property type="match status" value="1"/>
</dbReference>
<dbReference type="SUPFAM" id="SSF52540">
    <property type="entry name" value="P-loop containing nucleoside triphosphate hydrolases"/>
    <property type="match status" value="1"/>
</dbReference>
<dbReference type="AlphaFoldDB" id="A0A8H7ESM2"/>
<dbReference type="Proteomes" id="UP000605846">
    <property type="component" value="Unassembled WGS sequence"/>
</dbReference>
<evidence type="ECO:0000256" key="11">
    <source>
        <dbReference type="PROSITE-ProRule" id="PRU00560"/>
    </source>
</evidence>
<dbReference type="GO" id="GO:0000725">
    <property type="term" value="P:recombinational repair"/>
    <property type="evidence" value="ECO:0007669"/>
    <property type="project" value="TreeGrafter"/>
</dbReference>
<dbReference type="Gene3D" id="1.10.486.10">
    <property type="entry name" value="PCRA, domain 4"/>
    <property type="match status" value="1"/>
</dbReference>
<keyword evidence="4 11" id="KW-0347">Helicase</keyword>
<dbReference type="InterPro" id="IPR013986">
    <property type="entry name" value="DExx_box_DNA_helicase_dom_sf"/>
</dbReference>
<evidence type="ECO:0000256" key="9">
    <source>
        <dbReference type="ARBA" id="ARBA00034808"/>
    </source>
</evidence>
<dbReference type="InterPro" id="IPR000212">
    <property type="entry name" value="DNA_helicase_UvrD/REP"/>
</dbReference>
<feature type="binding site" evidence="11">
    <location>
        <begin position="29"/>
        <end position="36"/>
    </location>
    <ligand>
        <name>ATP</name>
        <dbReference type="ChEBI" id="CHEBI:30616"/>
    </ligand>
</feature>
<dbReference type="Pfam" id="PF00580">
    <property type="entry name" value="UvrD-helicase"/>
    <property type="match status" value="1"/>
</dbReference>
<reference evidence="14" key="1">
    <citation type="submission" date="2020-01" db="EMBL/GenBank/DDBJ databases">
        <title>Genome Sequencing of Three Apophysomyces-Like Fungal Strains Confirms a Novel Fungal Genus in the Mucoromycota with divergent Burkholderia-like Endosymbiotic Bacteria.</title>
        <authorList>
            <person name="Stajich J.E."/>
            <person name="Macias A.M."/>
            <person name="Carter-House D."/>
            <person name="Lovett B."/>
            <person name="Kasson L.R."/>
            <person name="Berry K."/>
            <person name="Grigoriev I."/>
            <person name="Chang Y."/>
            <person name="Spatafora J."/>
            <person name="Kasson M.T."/>
        </authorList>
    </citation>
    <scope>NUCLEOTIDE SEQUENCE</scope>
    <source>
        <strain evidence="14">NRRL A-21654</strain>
    </source>
</reference>
<keyword evidence="2 11" id="KW-0547">Nucleotide-binding</keyword>